<dbReference type="PANTHER" id="PTHR43591">
    <property type="entry name" value="METHYLTRANSFERASE"/>
    <property type="match status" value="1"/>
</dbReference>
<gene>
    <name evidence="6" type="primary">ubiE</name>
    <name evidence="5" type="synonym">menG</name>
    <name evidence="6" type="ORF">IAC08_00355</name>
</gene>
<reference evidence="6" key="2">
    <citation type="journal article" date="2021" name="PeerJ">
        <title>Extensive microbial diversity within the chicken gut microbiome revealed by metagenomics and culture.</title>
        <authorList>
            <person name="Gilroy R."/>
            <person name="Ravi A."/>
            <person name="Getino M."/>
            <person name="Pursley I."/>
            <person name="Horton D.L."/>
            <person name="Alikhan N.F."/>
            <person name="Baker D."/>
            <person name="Gharbi K."/>
            <person name="Hall N."/>
            <person name="Watson M."/>
            <person name="Adriaenssens E.M."/>
            <person name="Foster-Nyarko E."/>
            <person name="Jarju S."/>
            <person name="Secka A."/>
            <person name="Antonio M."/>
            <person name="Oren A."/>
            <person name="Chaudhuri R.R."/>
            <person name="La Ragione R."/>
            <person name="Hildebrand F."/>
            <person name="Pallen M.J."/>
        </authorList>
    </citation>
    <scope>NUCLEOTIDE SEQUENCE</scope>
    <source>
        <strain evidence="6">B1-3475</strain>
    </source>
</reference>
<comment type="caution">
    <text evidence="5">Lacks conserved residue(s) required for the propagation of feature annotation.</text>
</comment>
<dbReference type="Proteomes" id="UP000823617">
    <property type="component" value="Unassembled WGS sequence"/>
</dbReference>
<comment type="caution">
    <text evidence="6">The sequence shown here is derived from an EMBL/GenBank/DDBJ whole genome shotgun (WGS) entry which is preliminary data.</text>
</comment>
<dbReference type="InterPro" id="IPR004033">
    <property type="entry name" value="UbiE/COQ5_MeTrFase"/>
</dbReference>
<dbReference type="PANTHER" id="PTHR43591:SF24">
    <property type="entry name" value="2-METHOXY-6-POLYPRENYL-1,4-BENZOQUINOL METHYLASE, MITOCHONDRIAL"/>
    <property type="match status" value="1"/>
</dbReference>
<dbReference type="Pfam" id="PF01209">
    <property type="entry name" value="Ubie_methyltran"/>
    <property type="match status" value="1"/>
</dbReference>
<dbReference type="PROSITE" id="PS01183">
    <property type="entry name" value="UBIE_1"/>
    <property type="match status" value="1"/>
</dbReference>
<dbReference type="GO" id="GO:0043770">
    <property type="term" value="F:demethylmenaquinone methyltransferase activity"/>
    <property type="evidence" value="ECO:0007669"/>
    <property type="project" value="UniProtKB-UniRule"/>
</dbReference>
<dbReference type="GO" id="GO:0009234">
    <property type="term" value="P:menaquinone biosynthetic process"/>
    <property type="evidence" value="ECO:0007669"/>
    <property type="project" value="UniProtKB-UniRule"/>
</dbReference>
<keyword evidence="1 5" id="KW-0474">Menaquinone biosynthesis</keyword>
<feature type="binding site" evidence="5">
    <location>
        <position position="57"/>
    </location>
    <ligand>
        <name>S-adenosyl-L-methionine</name>
        <dbReference type="ChEBI" id="CHEBI:59789"/>
    </ligand>
</feature>
<protein>
    <recommendedName>
        <fullName evidence="5">Demethylmenaquinone methyltransferase</fullName>
        <ecNumber evidence="5">2.1.1.163</ecNumber>
    </recommendedName>
</protein>
<evidence type="ECO:0000256" key="5">
    <source>
        <dbReference type="HAMAP-Rule" id="MF_01813"/>
    </source>
</evidence>
<evidence type="ECO:0000313" key="6">
    <source>
        <dbReference type="EMBL" id="MBO8454844.1"/>
    </source>
</evidence>
<evidence type="ECO:0000256" key="1">
    <source>
        <dbReference type="ARBA" id="ARBA00022428"/>
    </source>
</evidence>
<evidence type="ECO:0000313" key="7">
    <source>
        <dbReference type="Proteomes" id="UP000823617"/>
    </source>
</evidence>
<accession>A0A9D9HJ79</accession>
<comment type="function">
    <text evidence="5">Methyltransferase required for the conversion of demethylmenaquinol (DMKH2) to menaquinol (MKH2).</text>
</comment>
<dbReference type="CDD" id="cd02440">
    <property type="entry name" value="AdoMet_MTases"/>
    <property type="match status" value="1"/>
</dbReference>
<keyword evidence="3 5" id="KW-0808">Transferase</keyword>
<name>A0A9D9HJ79_9BACT</name>
<dbReference type="SUPFAM" id="SSF53335">
    <property type="entry name" value="S-adenosyl-L-methionine-dependent methyltransferases"/>
    <property type="match status" value="1"/>
</dbReference>
<dbReference type="GO" id="GO:0032259">
    <property type="term" value="P:methylation"/>
    <property type="evidence" value="ECO:0007669"/>
    <property type="project" value="UniProtKB-KW"/>
</dbReference>
<reference evidence="6" key="1">
    <citation type="submission" date="2020-10" db="EMBL/GenBank/DDBJ databases">
        <authorList>
            <person name="Gilroy R."/>
        </authorList>
    </citation>
    <scope>NUCLEOTIDE SEQUENCE</scope>
    <source>
        <strain evidence="6">B1-3475</strain>
    </source>
</reference>
<keyword evidence="2 5" id="KW-0489">Methyltransferase</keyword>
<dbReference type="Gene3D" id="3.40.50.150">
    <property type="entry name" value="Vaccinia Virus protein VP39"/>
    <property type="match status" value="1"/>
</dbReference>
<keyword evidence="4 5" id="KW-0949">S-adenosyl-L-methionine</keyword>
<proteinExistence type="inferred from homology"/>
<comment type="similarity">
    <text evidence="5">Belongs to the class I-like SAM-binding methyltransferase superfamily. MenG/UbiE family.</text>
</comment>
<feature type="binding site" evidence="5">
    <location>
        <begin position="106"/>
        <end position="107"/>
    </location>
    <ligand>
        <name>S-adenosyl-L-methionine</name>
        <dbReference type="ChEBI" id="CHEBI:59789"/>
    </ligand>
</feature>
<dbReference type="PROSITE" id="PS51608">
    <property type="entry name" value="SAM_MT_UBIE"/>
    <property type="match status" value="1"/>
</dbReference>
<feature type="binding site" evidence="5">
    <location>
        <position position="78"/>
    </location>
    <ligand>
        <name>S-adenosyl-L-methionine</name>
        <dbReference type="ChEBI" id="CHEBI:59789"/>
    </ligand>
</feature>
<evidence type="ECO:0000256" key="3">
    <source>
        <dbReference type="ARBA" id="ARBA00022679"/>
    </source>
</evidence>
<dbReference type="AlphaFoldDB" id="A0A9D9HJ79"/>
<dbReference type="EMBL" id="JADIMK010000004">
    <property type="protein sequence ID" value="MBO8454844.1"/>
    <property type="molecule type" value="Genomic_DNA"/>
</dbReference>
<dbReference type="NCBIfam" id="TIGR01934">
    <property type="entry name" value="MenG_MenH_UbiE"/>
    <property type="match status" value="1"/>
</dbReference>
<evidence type="ECO:0000256" key="2">
    <source>
        <dbReference type="ARBA" id="ARBA00022603"/>
    </source>
</evidence>
<dbReference type="EC" id="2.1.1.163" evidence="5"/>
<comment type="pathway">
    <text evidence="5">Quinol/quinone metabolism; menaquinone biosynthesis; menaquinol from 1,4-dihydroxy-2-naphthoate: step 2/2.</text>
</comment>
<comment type="catalytic activity">
    <reaction evidence="5">
        <text>a 2-demethylmenaquinol + S-adenosyl-L-methionine = a menaquinol + S-adenosyl-L-homocysteine + H(+)</text>
        <dbReference type="Rhea" id="RHEA:42640"/>
        <dbReference type="Rhea" id="RHEA-COMP:9539"/>
        <dbReference type="Rhea" id="RHEA-COMP:9563"/>
        <dbReference type="ChEBI" id="CHEBI:15378"/>
        <dbReference type="ChEBI" id="CHEBI:18151"/>
        <dbReference type="ChEBI" id="CHEBI:55437"/>
        <dbReference type="ChEBI" id="CHEBI:57856"/>
        <dbReference type="ChEBI" id="CHEBI:59789"/>
        <dbReference type="EC" id="2.1.1.163"/>
    </reaction>
</comment>
<evidence type="ECO:0000256" key="4">
    <source>
        <dbReference type="ARBA" id="ARBA00022691"/>
    </source>
</evidence>
<dbReference type="InterPro" id="IPR029063">
    <property type="entry name" value="SAM-dependent_MTases_sf"/>
</dbReference>
<organism evidence="6 7">
    <name type="scientific">Candidatus Cryptobacteroides intestinigallinarum</name>
    <dbReference type="NCBI Taxonomy" id="2840767"/>
    <lineage>
        <taxon>Bacteria</taxon>
        <taxon>Pseudomonadati</taxon>
        <taxon>Bacteroidota</taxon>
        <taxon>Bacteroidia</taxon>
        <taxon>Bacteroidales</taxon>
        <taxon>Candidatus Cryptobacteroides</taxon>
    </lineage>
</organism>
<dbReference type="InterPro" id="IPR023576">
    <property type="entry name" value="UbiE/COQ5_MeTrFase_CS"/>
</dbReference>
<dbReference type="NCBIfam" id="NF001244">
    <property type="entry name" value="PRK00216.1-5"/>
    <property type="match status" value="1"/>
</dbReference>
<sequence length="236" mass="25847">MPAKEGIRKLFDSIAPDYDRLNHMLSLDIDKSWRKKAIKEALGSGQPLDILDVACGTGDFAIGLAKAAPAGSRITGIDISENMLSIGREKVKSSGLDGCVQLAAGDCEDLPFADGTFDRTTAAFGVRNFEHLETGLREMYRVLKPSGEIVILELSTPSGRIPAALYKLYFLNILPAIGGFVSGNRGAYRYLPESVLRFPRPEEFMKIMGKCGFTGIRHRSFTMGICRMYTGIRTTV</sequence>
<dbReference type="HAMAP" id="MF_01813">
    <property type="entry name" value="MenG_UbiE_methyltr"/>
    <property type="match status" value="1"/>
</dbReference>